<evidence type="ECO:0000313" key="1">
    <source>
        <dbReference type="EMBL" id="JAH75484.1"/>
    </source>
</evidence>
<accession>A0A0E9VBK2</accession>
<reference evidence="1" key="2">
    <citation type="journal article" date="2015" name="Fish Shellfish Immunol.">
        <title>Early steps in the European eel (Anguilla anguilla)-Vibrio vulnificus interaction in the gills: Role of the RtxA13 toxin.</title>
        <authorList>
            <person name="Callol A."/>
            <person name="Pajuelo D."/>
            <person name="Ebbesson L."/>
            <person name="Teles M."/>
            <person name="MacKenzie S."/>
            <person name="Amaro C."/>
        </authorList>
    </citation>
    <scope>NUCLEOTIDE SEQUENCE</scope>
</reference>
<dbReference type="AlphaFoldDB" id="A0A0E9VBK2"/>
<protein>
    <submittedName>
        <fullName evidence="1">Uncharacterized protein</fullName>
    </submittedName>
</protein>
<proteinExistence type="predicted"/>
<organism evidence="1">
    <name type="scientific">Anguilla anguilla</name>
    <name type="common">European freshwater eel</name>
    <name type="synonym">Muraena anguilla</name>
    <dbReference type="NCBI Taxonomy" id="7936"/>
    <lineage>
        <taxon>Eukaryota</taxon>
        <taxon>Metazoa</taxon>
        <taxon>Chordata</taxon>
        <taxon>Craniata</taxon>
        <taxon>Vertebrata</taxon>
        <taxon>Euteleostomi</taxon>
        <taxon>Actinopterygii</taxon>
        <taxon>Neopterygii</taxon>
        <taxon>Teleostei</taxon>
        <taxon>Anguilliformes</taxon>
        <taxon>Anguillidae</taxon>
        <taxon>Anguilla</taxon>
    </lineage>
</organism>
<reference evidence="1" key="1">
    <citation type="submission" date="2014-11" db="EMBL/GenBank/DDBJ databases">
        <authorList>
            <person name="Amaro Gonzalez C."/>
        </authorList>
    </citation>
    <scope>NUCLEOTIDE SEQUENCE</scope>
</reference>
<dbReference type="EMBL" id="GBXM01033093">
    <property type="protein sequence ID" value="JAH75484.1"/>
    <property type="molecule type" value="Transcribed_RNA"/>
</dbReference>
<sequence>MVPFSTKLQMFDEKNRPSNTTQGCLLFTV</sequence>
<name>A0A0E9VBK2_ANGAN</name>